<evidence type="ECO:0000256" key="1">
    <source>
        <dbReference type="SAM" id="Phobius"/>
    </source>
</evidence>
<feature type="transmembrane region" description="Helical" evidence="1">
    <location>
        <begin position="21"/>
        <end position="50"/>
    </location>
</feature>
<keyword evidence="1" id="KW-1133">Transmembrane helix</keyword>
<dbReference type="Pfam" id="PF10031">
    <property type="entry name" value="DUF2273"/>
    <property type="match status" value="1"/>
</dbReference>
<reference evidence="3" key="1">
    <citation type="submission" date="2016-10" db="EMBL/GenBank/DDBJ databases">
        <authorList>
            <person name="Varghese N."/>
            <person name="Submissions S."/>
        </authorList>
    </citation>
    <scope>NUCLEOTIDE SEQUENCE [LARGE SCALE GENOMIC DNA]</scope>
    <source>
        <strain evidence="3">DSM 3669</strain>
    </source>
</reference>
<name>A0A1I6DB93_9FIRM</name>
<evidence type="ECO:0000313" key="3">
    <source>
        <dbReference type="Proteomes" id="UP000199584"/>
    </source>
</evidence>
<organism evidence="2 3">
    <name type="scientific">Desulfoscipio geothermicus DSM 3669</name>
    <dbReference type="NCBI Taxonomy" id="1121426"/>
    <lineage>
        <taxon>Bacteria</taxon>
        <taxon>Bacillati</taxon>
        <taxon>Bacillota</taxon>
        <taxon>Clostridia</taxon>
        <taxon>Eubacteriales</taxon>
        <taxon>Desulfallaceae</taxon>
        <taxon>Desulfoscipio</taxon>
    </lineage>
</organism>
<sequence length="72" mass="8122">MDNHLLREWIMMHRGKILGTLVGLAVSLSVIYWGVLKTLFIAVCVGLGYLGGKQLDDRVDIKDKLLRLLGER</sequence>
<gene>
    <name evidence="2" type="ORF">SAMN05660706_10841</name>
</gene>
<proteinExistence type="predicted"/>
<dbReference type="EMBL" id="FOYM01000008">
    <property type="protein sequence ID" value="SFR02647.1"/>
    <property type="molecule type" value="Genomic_DNA"/>
</dbReference>
<dbReference type="InterPro" id="IPR018730">
    <property type="entry name" value="DUF2273"/>
</dbReference>
<keyword evidence="3" id="KW-1185">Reference proteome</keyword>
<protein>
    <submittedName>
        <fullName evidence="2">Small integral membrane protein</fullName>
    </submittedName>
</protein>
<keyword evidence="1" id="KW-0812">Transmembrane</keyword>
<dbReference type="OrthoDB" id="1727295at2"/>
<dbReference type="AlphaFoldDB" id="A0A1I6DB93"/>
<accession>A0A1I6DB93</accession>
<dbReference type="RefSeq" id="WP_092482613.1">
    <property type="nucleotide sequence ID" value="NZ_FOYM01000008.1"/>
</dbReference>
<evidence type="ECO:0000313" key="2">
    <source>
        <dbReference type="EMBL" id="SFR02647.1"/>
    </source>
</evidence>
<dbReference type="Proteomes" id="UP000199584">
    <property type="component" value="Unassembled WGS sequence"/>
</dbReference>
<dbReference type="STRING" id="39060.SAMN05660706_10841"/>
<keyword evidence="1" id="KW-0472">Membrane</keyword>